<dbReference type="GO" id="GO:0036503">
    <property type="term" value="P:ERAD pathway"/>
    <property type="evidence" value="ECO:0007669"/>
    <property type="project" value="TreeGrafter"/>
</dbReference>
<evidence type="ECO:0000256" key="4">
    <source>
        <dbReference type="ARBA" id="ARBA00022942"/>
    </source>
</evidence>
<dbReference type="PANTHER" id="PTHR23346">
    <property type="entry name" value="TRANSLATIONAL ACTIVATOR GCN1-RELATED"/>
    <property type="match status" value="1"/>
</dbReference>
<evidence type="ECO:0000256" key="5">
    <source>
        <dbReference type="SAM" id="MobiDB-lite"/>
    </source>
</evidence>
<evidence type="ECO:0000259" key="6">
    <source>
        <dbReference type="Pfam" id="PF13001"/>
    </source>
</evidence>
<dbReference type="PANTHER" id="PTHR23346:SF19">
    <property type="entry name" value="PROTEASOME ADAPTER AND SCAFFOLD PROTEIN ECM29"/>
    <property type="match status" value="1"/>
</dbReference>
<dbReference type="InterPro" id="IPR055443">
    <property type="entry name" value="HEAT_ECM29"/>
</dbReference>
<dbReference type="STRING" id="4540.A0A3L6Q072"/>
<feature type="domain" description="Proteasome component Ecm29 N-terminal" evidence="6">
    <location>
        <begin position="532"/>
        <end position="795"/>
    </location>
</feature>
<dbReference type="InterPro" id="IPR023213">
    <property type="entry name" value="CAT-like_dom_sf"/>
</dbReference>
<dbReference type="SUPFAM" id="SSF52777">
    <property type="entry name" value="CoA-dependent acyltransferases"/>
    <property type="match status" value="1"/>
</dbReference>
<dbReference type="EMBL" id="PQIB02000014">
    <property type="protein sequence ID" value="RLM69362.1"/>
    <property type="molecule type" value="Genomic_DNA"/>
</dbReference>
<comment type="caution">
    <text evidence="8">The sequence shown here is derived from an EMBL/GenBank/DDBJ whole genome shotgun (WGS) entry which is preliminary data.</text>
</comment>
<feature type="compositionally biased region" description="Low complexity" evidence="5">
    <location>
        <begin position="510"/>
        <end position="523"/>
    </location>
</feature>
<dbReference type="GO" id="GO:0016747">
    <property type="term" value="F:acyltransferase activity, transferring groups other than amino-acyl groups"/>
    <property type="evidence" value="ECO:0007669"/>
    <property type="project" value="UniProtKB-ARBA"/>
</dbReference>
<name>A0A3L6Q072_PANMI</name>
<feature type="domain" description="Proteasome adapter and scaffold protein ECM29 HEAT-repeat" evidence="7">
    <location>
        <begin position="1041"/>
        <end position="1152"/>
    </location>
</feature>
<comment type="subcellular location">
    <subcellularLocation>
        <location evidence="1">Cytoplasm</location>
    </subcellularLocation>
</comment>
<dbReference type="OrthoDB" id="778952at2759"/>
<evidence type="ECO:0000256" key="1">
    <source>
        <dbReference type="ARBA" id="ARBA00004496"/>
    </source>
</evidence>
<evidence type="ECO:0000256" key="2">
    <source>
        <dbReference type="ARBA" id="ARBA00022490"/>
    </source>
</evidence>
<evidence type="ECO:0000313" key="9">
    <source>
        <dbReference type="Proteomes" id="UP000275267"/>
    </source>
</evidence>
<reference evidence="9" key="1">
    <citation type="journal article" date="2019" name="Nat. Commun.">
        <title>The genome of broomcorn millet.</title>
        <authorList>
            <person name="Zou C."/>
            <person name="Miki D."/>
            <person name="Li D."/>
            <person name="Tang Q."/>
            <person name="Xiao L."/>
            <person name="Rajput S."/>
            <person name="Deng P."/>
            <person name="Jia W."/>
            <person name="Huang R."/>
            <person name="Zhang M."/>
            <person name="Sun Y."/>
            <person name="Hu J."/>
            <person name="Fu X."/>
            <person name="Schnable P.S."/>
            <person name="Li F."/>
            <person name="Zhang H."/>
            <person name="Feng B."/>
            <person name="Zhu X."/>
            <person name="Liu R."/>
            <person name="Schnable J.C."/>
            <person name="Zhu J.-K."/>
            <person name="Zhang H."/>
        </authorList>
    </citation>
    <scope>NUCLEOTIDE SEQUENCE [LARGE SCALE GENOMIC DNA]</scope>
</reference>
<keyword evidence="2" id="KW-0963">Cytoplasm</keyword>
<dbReference type="Pfam" id="PF23731">
    <property type="entry name" value="ARM_ECM29_C"/>
    <property type="match status" value="1"/>
</dbReference>
<protein>
    <submittedName>
        <fullName evidence="8">Uncharacterized protein</fullName>
    </submittedName>
</protein>
<feature type="compositionally biased region" description="Basic residues" evidence="5">
    <location>
        <begin position="494"/>
        <end position="505"/>
    </location>
</feature>
<dbReference type="Proteomes" id="UP000275267">
    <property type="component" value="Unassembled WGS sequence"/>
</dbReference>
<dbReference type="InterPro" id="IPR016024">
    <property type="entry name" value="ARM-type_fold"/>
</dbReference>
<gene>
    <name evidence="8" type="ORF">C2845_PM17G01180</name>
</gene>
<proteinExistence type="predicted"/>
<organism evidence="8 9">
    <name type="scientific">Panicum miliaceum</name>
    <name type="common">Proso millet</name>
    <name type="synonym">Broomcorn millet</name>
    <dbReference type="NCBI Taxonomy" id="4540"/>
    <lineage>
        <taxon>Eukaryota</taxon>
        <taxon>Viridiplantae</taxon>
        <taxon>Streptophyta</taxon>
        <taxon>Embryophyta</taxon>
        <taxon>Tracheophyta</taxon>
        <taxon>Spermatophyta</taxon>
        <taxon>Magnoliopsida</taxon>
        <taxon>Liliopsida</taxon>
        <taxon>Poales</taxon>
        <taxon>Poaceae</taxon>
        <taxon>PACMAD clade</taxon>
        <taxon>Panicoideae</taxon>
        <taxon>Panicodae</taxon>
        <taxon>Paniceae</taxon>
        <taxon>Panicinae</taxon>
        <taxon>Panicum</taxon>
        <taxon>Panicum sect. Panicum</taxon>
    </lineage>
</organism>
<keyword evidence="9" id="KW-1185">Reference proteome</keyword>
<accession>A0A3L6Q072</accession>
<dbReference type="Pfam" id="PF02458">
    <property type="entry name" value="Transferase"/>
    <property type="match status" value="1"/>
</dbReference>
<dbReference type="GO" id="GO:0005634">
    <property type="term" value="C:nucleus"/>
    <property type="evidence" value="ECO:0007669"/>
    <property type="project" value="TreeGrafter"/>
</dbReference>
<dbReference type="Gene3D" id="1.25.10.10">
    <property type="entry name" value="Leucine-rich Repeat Variant"/>
    <property type="match status" value="2"/>
</dbReference>
<dbReference type="GO" id="GO:0043248">
    <property type="term" value="P:proteasome assembly"/>
    <property type="evidence" value="ECO:0007669"/>
    <property type="project" value="InterPro"/>
</dbReference>
<sequence>MDVQVQRTFVIPPPPSEPSAEVPPTVFDLVAPAYHVTVLFAYAPPNPTNAALLQALADTLPRFPLLTARRLERPASHPDHRLPFFVTGASGAGALVVEAAVPTPLSDHLPLAPSSLGLARLHPPVDGATPHVLVLQVNRFACGGLVVASSAHHQAADGYSMSTFFHAWADAVRSSGAPPPVVIDRQPVPYGPSAVVPRRPPRCEFEHRGAEFLPRDAPRRPPPARVHPSEIANLLLHFTGELVAELKARAHNKYTTFETVSAHLWRKITAARGRNEVDSRTALNVTVNGRARLGADSLPRGFFGNAVLTASAGTSARDLARGALADAAALVRAGVRARDRRYFQSFVDFGALHLHGGEELEPAVGDEDNVLLPDVAADSWLHLELHRLDFGCGGRLVGILPAHSPLDGVVVLIPGLGKEGGVDVFVSLWHKHAEEKKKADIIAVVDDEDSPARTSSDSHGGTGSVSMNGWTRTRLDSTPPVSPLLTFLRRKKGTPARRRLRHTSVRKMAEQPAPAASAATPEQTDAERLDALDRMLTRLALADDARLAAVLARVLPYAITSLASPAPAVRKLVMEILSHINKRVKHRPEISLPMLDLWKIYTESASSTIVRNFCIVYIEMAFERLPTEEKGNIAPDFLTNISNVPAQHQGIILRLVTKAIGECNIHKVDGTIASKYQAITESNDGLVFADFCFHTLLYQTPPQGIGCPSGLSVAQSDRVTGKLPLKGDILASRKLGILNVIEAMNFAPEIVYPLYLSAASDSQESVSKKGEELLKRKASTVNLEDPNLIKKLFTLDKTDMAIRLFTALRLEDQSLRLTIQEAVTSVATAYKGASMIVLKNLEVLLLENCGADALVVTSGVITEALQPYLNALIPRLVRYQYDPDKNIQDSMAHIWKLIVSDPKKAIDEHYDVIVEDLLVQSGSRLWRSREASCLALADIIQGRRYSQVSKHLRKVWTTAFRAMDDIKETVRNAGDSLCRAVCSLTIRRCDVSLTSTSDANETMNIVLPYLLSEGILSKVSSVQKASISLVMKLAKGAGPALRPHLAELVSCMLECLSSLEDQRLNYVEMHAGNAGIKTDKLESLRIAVAKDSPMWETLDLCIKVVDKNSLDILVPRLAQMVRSAVGLNTRVGVASFITLLVQKCCSGGKEFSSKKGLCVLLCYCLKYASPSQAQKLIEDTTSLHSGGKNDQLSGAILIKAYLSNAADILGGYNAVVVPVIFVSRFDDDKDTSALYEELWEDIPSSERVTLTLYLPETVSLLCNCMPSSSWAGKRKSAKAMEKLCDVLGESLSAHHHNILESLLKELPGRFWEGKDAILDALASLCSCCHAAITAEDSSLPSGILDAVCAACNKKTKLYREAAFLCLQKVITAFRDPGFFNIVFPMLYKVCNQSVICKAKGSSSTTSSAGAEQDESEGASVSLDKVLSCAMACISVAFPHDIISQKKNVLEVILNFLSPEESLQVKLSSFSCVKELCRKFQSSDDSDTWPQDTASMVQELFHLVSAKVVDSIRLIKISQVHTAASECLLELSKLYRDFPLTEPKFEDELVELCESEKSEQAKALLKECLGIVKTLPGVTMTAD</sequence>
<keyword evidence="4" id="KW-0647">Proteasome</keyword>
<dbReference type="GO" id="GO:0000502">
    <property type="term" value="C:proteasome complex"/>
    <property type="evidence" value="ECO:0007669"/>
    <property type="project" value="UniProtKB-KW"/>
</dbReference>
<dbReference type="Pfam" id="PF24492">
    <property type="entry name" value="HEAT_ECM29"/>
    <property type="match status" value="1"/>
</dbReference>
<evidence type="ECO:0000259" key="7">
    <source>
        <dbReference type="Pfam" id="PF24492"/>
    </source>
</evidence>
<dbReference type="GO" id="GO:0060090">
    <property type="term" value="F:molecular adaptor activity"/>
    <property type="evidence" value="ECO:0007669"/>
    <property type="project" value="InterPro"/>
</dbReference>
<feature type="compositionally biased region" description="Polar residues" evidence="5">
    <location>
        <begin position="452"/>
        <end position="471"/>
    </location>
</feature>
<dbReference type="Pfam" id="PF13001">
    <property type="entry name" value="ECM29_N"/>
    <property type="match status" value="1"/>
</dbReference>
<evidence type="ECO:0000256" key="3">
    <source>
        <dbReference type="ARBA" id="ARBA00022737"/>
    </source>
</evidence>
<dbReference type="GO" id="GO:0005737">
    <property type="term" value="C:cytoplasm"/>
    <property type="evidence" value="ECO:0007669"/>
    <property type="project" value="UniProtKB-SubCell"/>
</dbReference>
<dbReference type="Gene3D" id="3.30.559.10">
    <property type="entry name" value="Chloramphenicol acetyltransferase-like domain"/>
    <property type="match status" value="2"/>
</dbReference>
<dbReference type="InterPro" id="IPR024372">
    <property type="entry name" value="Ecm29_N"/>
</dbReference>
<dbReference type="SUPFAM" id="SSF48371">
    <property type="entry name" value="ARM repeat"/>
    <property type="match status" value="2"/>
</dbReference>
<keyword evidence="3" id="KW-0677">Repeat</keyword>
<feature type="region of interest" description="Disordered" evidence="5">
    <location>
        <begin position="448"/>
        <end position="477"/>
    </location>
</feature>
<dbReference type="InterPro" id="IPR011989">
    <property type="entry name" value="ARM-like"/>
</dbReference>
<evidence type="ECO:0000313" key="8">
    <source>
        <dbReference type="EMBL" id="RLM69362.1"/>
    </source>
</evidence>
<feature type="region of interest" description="Disordered" evidence="5">
    <location>
        <begin position="494"/>
        <end position="524"/>
    </location>
</feature>